<protein>
    <submittedName>
        <fullName evidence="4">Fumarylacetoacetate hydrolase</fullName>
    </submittedName>
</protein>
<dbReference type="AlphaFoldDB" id="A0A292YGN6"/>
<keyword evidence="2" id="KW-0479">Metal-binding</keyword>
<reference evidence="5" key="1">
    <citation type="submission" date="2017-07" db="EMBL/GenBank/DDBJ databases">
        <title>Draft genome sequence of Effusibacillus lacus strain skLN1.</title>
        <authorList>
            <person name="Watanabe M."/>
            <person name="Kojima H."/>
            <person name="Fukui M."/>
        </authorList>
    </citation>
    <scope>NUCLEOTIDE SEQUENCE [LARGE SCALE GENOMIC DNA]</scope>
    <source>
        <strain evidence="5">skLN1</strain>
    </source>
</reference>
<evidence type="ECO:0000259" key="3">
    <source>
        <dbReference type="Pfam" id="PF01557"/>
    </source>
</evidence>
<dbReference type="PANTHER" id="PTHR42796">
    <property type="entry name" value="FUMARYLACETOACETATE HYDROLASE DOMAIN-CONTAINING PROTEIN 2A-RELATED"/>
    <property type="match status" value="1"/>
</dbReference>
<evidence type="ECO:0000313" key="5">
    <source>
        <dbReference type="Proteomes" id="UP000217785"/>
    </source>
</evidence>
<name>A0A292YGN6_9BACL</name>
<dbReference type="GO" id="GO:0016787">
    <property type="term" value="F:hydrolase activity"/>
    <property type="evidence" value="ECO:0007669"/>
    <property type="project" value="UniProtKB-KW"/>
</dbReference>
<dbReference type="OrthoDB" id="9779415at2"/>
<comment type="similarity">
    <text evidence="1">Belongs to the FAH family.</text>
</comment>
<dbReference type="EMBL" id="BDUF01000004">
    <property type="protein sequence ID" value="GAX88568.1"/>
    <property type="molecule type" value="Genomic_DNA"/>
</dbReference>
<evidence type="ECO:0000256" key="1">
    <source>
        <dbReference type="ARBA" id="ARBA00010211"/>
    </source>
</evidence>
<evidence type="ECO:0000313" key="4">
    <source>
        <dbReference type="EMBL" id="GAX88568.1"/>
    </source>
</evidence>
<organism evidence="4 5">
    <name type="scientific">Effusibacillus lacus</name>
    <dbReference type="NCBI Taxonomy" id="1348429"/>
    <lineage>
        <taxon>Bacteria</taxon>
        <taxon>Bacillati</taxon>
        <taxon>Bacillota</taxon>
        <taxon>Bacilli</taxon>
        <taxon>Bacillales</taxon>
        <taxon>Alicyclobacillaceae</taxon>
        <taxon>Effusibacillus</taxon>
    </lineage>
</organism>
<comment type="caution">
    <text evidence="4">The sequence shown here is derived from an EMBL/GenBank/DDBJ whole genome shotgun (WGS) entry which is preliminary data.</text>
</comment>
<evidence type="ECO:0000256" key="2">
    <source>
        <dbReference type="ARBA" id="ARBA00022723"/>
    </source>
</evidence>
<keyword evidence="4" id="KW-0378">Hydrolase</keyword>
<dbReference type="SUPFAM" id="SSF56529">
    <property type="entry name" value="FAH"/>
    <property type="match status" value="1"/>
</dbReference>
<dbReference type="GO" id="GO:0044281">
    <property type="term" value="P:small molecule metabolic process"/>
    <property type="evidence" value="ECO:0007669"/>
    <property type="project" value="UniProtKB-ARBA"/>
</dbReference>
<dbReference type="Gene3D" id="3.90.850.10">
    <property type="entry name" value="Fumarylacetoacetase-like, C-terminal domain"/>
    <property type="match status" value="1"/>
</dbReference>
<dbReference type="Pfam" id="PF01557">
    <property type="entry name" value="FAA_hydrolase"/>
    <property type="match status" value="1"/>
</dbReference>
<dbReference type="InterPro" id="IPR051121">
    <property type="entry name" value="FAH"/>
</dbReference>
<dbReference type="RefSeq" id="WP_096180267.1">
    <property type="nucleotide sequence ID" value="NZ_BDUF01000004.1"/>
</dbReference>
<proteinExistence type="inferred from homology"/>
<dbReference type="PANTHER" id="PTHR42796:SF7">
    <property type="entry name" value="2-DEHYDRO-3-DEOXY-D-ARABINONATE DEHYDRATASE"/>
    <property type="match status" value="1"/>
</dbReference>
<dbReference type="Proteomes" id="UP000217785">
    <property type="component" value="Unassembled WGS sequence"/>
</dbReference>
<gene>
    <name evidence="4" type="ORF">EFBL_0180</name>
</gene>
<keyword evidence="5" id="KW-1185">Reference proteome</keyword>
<dbReference type="InterPro" id="IPR011234">
    <property type="entry name" value="Fumarylacetoacetase-like_C"/>
</dbReference>
<sequence length="310" mass="34717">MRIIRFAEDKSVPALAAVTDDCKIYRLPYQDFLSFINEAEKQGISPISLIQQIMEDSAPLTAGLEDLDLLVPIEAPEVWAAGVTYERSRDARNYEATGGKLDATTFYDKVYEAERPEIFFKSTAARTVGPNRPVYLRSDSNWQIPEPEVGVVINREGRILGYTIGNDMSCRDIEGENPLYLPQAKIWRNSCSIGPSIRLAETVEDPYDFRISCRIFRNGEQVVEGTANTSQLKRKFDELVSYLIRDNVIFDGTVLLTGTCIVPPNEFTLNDGDRIEIEISGIGVLNNPVCQQASSEESNDDRANTSEDIQ</sequence>
<accession>A0A292YGN6</accession>
<dbReference type="InterPro" id="IPR036663">
    <property type="entry name" value="Fumarylacetoacetase_C_sf"/>
</dbReference>
<dbReference type="GO" id="GO:0046872">
    <property type="term" value="F:metal ion binding"/>
    <property type="evidence" value="ECO:0007669"/>
    <property type="project" value="UniProtKB-KW"/>
</dbReference>
<feature type="domain" description="Fumarylacetoacetase-like C-terminal" evidence="3">
    <location>
        <begin position="90"/>
        <end position="289"/>
    </location>
</feature>